<evidence type="ECO:0000313" key="5">
    <source>
        <dbReference type="Proteomes" id="UP001565200"/>
    </source>
</evidence>
<feature type="chain" id="PRO_5046004345" evidence="2">
    <location>
        <begin position="19"/>
        <end position="279"/>
    </location>
</feature>
<dbReference type="Proteomes" id="UP001565200">
    <property type="component" value="Unassembled WGS sequence"/>
</dbReference>
<name>A0ABV4CTZ5_9BACT</name>
<evidence type="ECO:0000256" key="2">
    <source>
        <dbReference type="SAM" id="SignalP"/>
    </source>
</evidence>
<keyword evidence="5" id="KW-1185">Reference proteome</keyword>
<evidence type="ECO:0000259" key="3">
    <source>
        <dbReference type="Pfam" id="PF20434"/>
    </source>
</evidence>
<dbReference type="InterPro" id="IPR049492">
    <property type="entry name" value="BD-FAE-like_dom"/>
</dbReference>
<feature type="signal peptide" evidence="2">
    <location>
        <begin position="1"/>
        <end position="18"/>
    </location>
</feature>
<accession>A0ABV4CTZ5</accession>
<dbReference type="InterPro" id="IPR050300">
    <property type="entry name" value="GDXG_lipolytic_enzyme"/>
</dbReference>
<reference evidence="4 5" key="1">
    <citation type="submission" date="2024-03" db="EMBL/GenBank/DDBJ databases">
        <title>Mouse gut bacterial collection (mGBC) of GemPharmatech.</title>
        <authorList>
            <person name="He Y."/>
            <person name="Dong L."/>
            <person name="Wu D."/>
            <person name="Gao X."/>
            <person name="Lin Z."/>
        </authorList>
    </citation>
    <scope>NUCLEOTIDE SEQUENCE [LARGE SCALE GENOMIC DNA]</scope>
    <source>
        <strain evidence="4 5">54-13</strain>
    </source>
</reference>
<dbReference type="Gene3D" id="3.40.50.1820">
    <property type="entry name" value="alpha/beta hydrolase"/>
    <property type="match status" value="1"/>
</dbReference>
<dbReference type="InterPro" id="IPR029058">
    <property type="entry name" value="AB_hydrolase_fold"/>
</dbReference>
<dbReference type="PANTHER" id="PTHR48081">
    <property type="entry name" value="AB HYDROLASE SUPERFAMILY PROTEIN C4A8.06C"/>
    <property type="match status" value="1"/>
</dbReference>
<sequence>MRKILFAAMLCVSFGAMSQNNRVDLMLWNENADAEQAKAAASSTDFTRDPAITVYKADKPNGKAIIMCPGGGYGWLATGHEGHDMAQWFNGQGITYVVLKYRLPQGNHKIPLADAEQAIRLVRSHAAEWNVDPDKVGIMGASAGGHLASTLATHYSSAETRPDFQILFYPVITMDPSYTHGGSRANLIGENPSAELQNKFCNELQVTPDTPKAFIMLSSDDNAVPVANSINYYTALVNNKVPASLHAYPTGGHGWGYGDGFIYKHQWKEELEKWLREEL</sequence>
<feature type="domain" description="BD-FAE-like" evidence="3">
    <location>
        <begin position="57"/>
        <end position="235"/>
    </location>
</feature>
<organism evidence="4 5">
    <name type="scientific">Heminiphilus faecis</name>
    <dbReference type="NCBI Taxonomy" id="2601703"/>
    <lineage>
        <taxon>Bacteria</taxon>
        <taxon>Pseudomonadati</taxon>
        <taxon>Bacteroidota</taxon>
        <taxon>Bacteroidia</taxon>
        <taxon>Bacteroidales</taxon>
        <taxon>Muribaculaceae</taxon>
        <taxon>Heminiphilus</taxon>
    </lineage>
</organism>
<protein>
    <submittedName>
        <fullName evidence="4">Alpha/beta hydrolase</fullName>
    </submittedName>
</protein>
<dbReference type="SUPFAM" id="SSF53474">
    <property type="entry name" value="alpha/beta-Hydrolases"/>
    <property type="match status" value="1"/>
</dbReference>
<comment type="caution">
    <text evidence="4">The sequence shown here is derived from an EMBL/GenBank/DDBJ whole genome shotgun (WGS) entry which is preliminary data.</text>
</comment>
<dbReference type="Pfam" id="PF20434">
    <property type="entry name" value="BD-FAE"/>
    <property type="match status" value="1"/>
</dbReference>
<keyword evidence="2" id="KW-0732">Signal</keyword>
<proteinExistence type="predicted"/>
<dbReference type="GO" id="GO:0016787">
    <property type="term" value="F:hydrolase activity"/>
    <property type="evidence" value="ECO:0007669"/>
    <property type="project" value="UniProtKB-KW"/>
</dbReference>
<gene>
    <name evidence="4" type="ORF">AAK873_04405</name>
</gene>
<evidence type="ECO:0000313" key="4">
    <source>
        <dbReference type="EMBL" id="MEY8244863.1"/>
    </source>
</evidence>
<keyword evidence="1 4" id="KW-0378">Hydrolase</keyword>
<dbReference type="PANTHER" id="PTHR48081:SF6">
    <property type="entry name" value="PEPTIDASE S9 PROLYL OLIGOPEPTIDASE CATALYTIC DOMAIN-CONTAINING PROTEIN"/>
    <property type="match status" value="1"/>
</dbReference>
<dbReference type="RefSeq" id="WP_235898091.1">
    <property type="nucleotide sequence ID" value="NZ_JBCLPP010000009.1"/>
</dbReference>
<evidence type="ECO:0000256" key="1">
    <source>
        <dbReference type="ARBA" id="ARBA00022801"/>
    </source>
</evidence>
<dbReference type="EMBL" id="JBCLPP010000009">
    <property type="protein sequence ID" value="MEY8244863.1"/>
    <property type="molecule type" value="Genomic_DNA"/>
</dbReference>